<evidence type="ECO:0000313" key="4">
    <source>
        <dbReference type="Proteomes" id="UP000598775"/>
    </source>
</evidence>
<feature type="compositionally biased region" description="Polar residues" evidence="1">
    <location>
        <begin position="1"/>
        <end position="10"/>
    </location>
</feature>
<organism evidence="3 4">
    <name type="scientific">Subtercola lobariae</name>
    <dbReference type="NCBI Taxonomy" id="1588641"/>
    <lineage>
        <taxon>Bacteria</taxon>
        <taxon>Bacillati</taxon>
        <taxon>Actinomycetota</taxon>
        <taxon>Actinomycetes</taxon>
        <taxon>Micrococcales</taxon>
        <taxon>Microbacteriaceae</taxon>
        <taxon>Subtercola</taxon>
    </lineage>
</organism>
<evidence type="ECO:0000313" key="3">
    <source>
        <dbReference type="EMBL" id="GGF33466.1"/>
    </source>
</evidence>
<comment type="caution">
    <text evidence="3">The sequence shown here is derived from an EMBL/GenBank/DDBJ whole genome shotgun (WGS) entry which is preliminary data.</text>
</comment>
<keyword evidence="2" id="KW-1133">Transmembrane helix</keyword>
<feature type="transmembrane region" description="Helical" evidence="2">
    <location>
        <begin position="64"/>
        <end position="84"/>
    </location>
</feature>
<dbReference type="RefSeq" id="WP_188679264.1">
    <property type="nucleotide sequence ID" value="NZ_BMGP01000005.1"/>
</dbReference>
<dbReference type="AlphaFoldDB" id="A0A917F0S3"/>
<evidence type="ECO:0000256" key="2">
    <source>
        <dbReference type="SAM" id="Phobius"/>
    </source>
</evidence>
<accession>A0A917F0S3</accession>
<sequence length="220" mass="22075">MSAAASSTYAPSRGAAPRSTEPLGADPFETDPFDDFPATGFGPGIRSRLTLASNLVLRRRKPKLAYAAVVIVGVMAIVVTQLLLSVGLSNGAYQIESLQSQQKDVDRSNASLQEKLDNLSSPQNLAASAESLGMVSNSNPVYLRLSDGAVLGTPKPAAAGAGTFTGGQSSLVPNALTAAAAAPAAAAAAPAAATTPSAPPAAPADPTVAWQGDLPSPTTH</sequence>
<name>A0A917F0S3_9MICO</name>
<feature type="compositionally biased region" description="Low complexity" evidence="1">
    <location>
        <begin position="183"/>
        <end position="196"/>
    </location>
</feature>
<keyword evidence="4" id="KW-1185">Reference proteome</keyword>
<protein>
    <recommendedName>
        <fullName evidence="5">Cell division protein FtsL</fullName>
    </recommendedName>
</protein>
<reference evidence="3 4" key="1">
    <citation type="journal article" date="2014" name="Int. J. Syst. Evol. Microbiol.">
        <title>Complete genome sequence of Corynebacterium casei LMG S-19264T (=DSM 44701T), isolated from a smear-ripened cheese.</title>
        <authorList>
            <consortium name="US DOE Joint Genome Institute (JGI-PGF)"/>
            <person name="Walter F."/>
            <person name="Albersmeier A."/>
            <person name="Kalinowski J."/>
            <person name="Ruckert C."/>
        </authorList>
    </citation>
    <scope>NUCLEOTIDE SEQUENCE [LARGE SCALE GENOMIC DNA]</scope>
    <source>
        <strain evidence="3 4">CGMCC 1.12976</strain>
    </source>
</reference>
<feature type="region of interest" description="Disordered" evidence="1">
    <location>
        <begin position="1"/>
        <end position="29"/>
    </location>
</feature>
<evidence type="ECO:0008006" key="5">
    <source>
        <dbReference type="Google" id="ProtNLM"/>
    </source>
</evidence>
<keyword evidence="2" id="KW-0472">Membrane</keyword>
<evidence type="ECO:0000256" key="1">
    <source>
        <dbReference type="SAM" id="MobiDB-lite"/>
    </source>
</evidence>
<dbReference type="EMBL" id="BMGP01000005">
    <property type="protein sequence ID" value="GGF33466.1"/>
    <property type="molecule type" value="Genomic_DNA"/>
</dbReference>
<dbReference type="Proteomes" id="UP000598775">
    <property type="component" value="Unassembled WGS sequence"/>
</dbReference>
<proteinExistence type="predicted"/>
<feature type="region of interest" description="Disordered" evidence="1">
    <location>
        <begin position="183"/>
        <end position="220"/>
    </location>
</feature>
<gene>
    <name evidence="3" type="ORF">GCM10011399_28250</name>
</gene>
<keyword evidence="2" id="KW-0812">Transmembrane</keyword>